<dbReference type="InterPro" id="IPR001387">
    <property type="entry name" value="Cro/C1-type_HTH"/>
</dbReference>
<dbReference type="PANTHER" id="PTHR35010">
    <property type="entry name" value="BLL4672 PROTEIN-RELATED"/>
    <property type="match status" value="1"/>
</dbReference>
<evidence type="ECO:0000313" key="3">
    <source>
        <dbReference type="EMBL" id="KQB83475.1"/>
    </source>
</evidence>
<dbReference type="AlphaFoldDB" id="A0A0Q0U7S1"/>
<dbReference type="Pfam" id="PF17765">
    <property type="entry name" value="MLTR_LBD"/>
    <property type="match status" value="1"/>
</dbReference>
<dbReference type="EMBL" id="LKEV01000009">
    <property type="protein sequence ID" value="KQB83475.1"/>
    <property type="molecule type" value="Genomic_DNA"/>
</dbReference>
<dbReference type="SUPFAM" id="SSF47413">
    <property type="entry name" value="lambda repressor-like DNA-binding domains"/>
    <property type="match status" value="1"/>
</dbReference>
<dbReference type="Gene3D" id="1.10.260.40">
    <property type="entry name" value="lambda repressor-like DNA-binding domains"/>
    <property type="match status" value="1"/>
</dbReference>
<dbReference type="Pfam" id="PF13560">
    <property type="entry name" value="HTH_31"/>
    <property type="match status" value="1"/>
</dbReference>
<dbReference type="SMART" id="SM00530">
    <property type="entry name" value="HTH_XRE"/>
    <property type="match status" value="1"/>
</dbReference>
<gene>
    <name evidence="3" type="ORF">Clow_02279</name>
</gene>
<dbReference type="InterPro" id="IPR041413">
    <property type="entry name" value="MLTR_LBD"/>
</dbReference>
<dbReference type="PATRIC" id="fig|1544413.3.peg.2280"/>
<dbReference type="GO" id="GO:0003677">
    <property type="term" value="F:DNA binding"/>
    <property type="evidence" value="ECO:0007669"/>
    <property type="project" value="InterPro"/>
</dbReference>
<dbReference type="Gene3D" id="3.30.450.180">
    <property type="match status" value="1"/>
</dbReference>
<comment type="caution">
    <text evidence="3">The sequence shown here is derived from an EMBL/GenBank/DDBJ whole genome shotgun (WGS) entry which is preliminary data.</text>
</comment>
<evidence type="ECO:0000256" key="1">
    <source>
        <dbReference type="SAM" id="MobiDB-lite"/>
    </source>
</evidence>
<accession>A0A0Q0U7S1</accession>
<evidence type="ECO:0000259" key="2">
    <source>
        <dbReference type="PROSITE" id="PS50943"/>
    </source>
</evidence>
<dbReference type="PANTHER" id="PTHR35010:SF2">
    <property type="entry name" value="BLL4672 PROTEIN"/>
    <property type="match status" value="1"/>
</dbReference>
<feature type="region of interest" description="Disordered" evidence="1">
    <location>
        <begin position="103"/>
        <end position="137"/>
    </location>
</feature>
<dbReference type="InterPro" id="IPR010982">
    <property type="entry name" value="Lambda_DNA-bd_dom_sf"/>
</dbReference>
<dbReference type="PROSITE" id="PS50943">
    <property type="entry name" value="HTH_CROC1"/>
    <property type="match status" value="1"/>
</dbReference>
<protein>
    <submittedName>
        <fullName evidence="3">Helix-turn-helix protein</fullName>
    </submittedName>
</protein>
<evidence type="ECO:0000313" key="4">
    <source>
        <dbReference type="Proteomes" id="UP000050488"/>
    </source>
</evidence>
<reference evidence="3 4" key="1">
    <citation type="submission" date="2015-10" db="EMBL/GenBank/DDBJ databases">
        <title>Corynebacteirum lowii and Corynebacterium oculi species nova, derived from human clinical disease and and emended description of Corynebacterium mastiditis.</title>
        <authorList>
            <person name="Bernard K."/>
            <person name="Pacheco A.L."/>
            <person name="Mcdougall C."/>
            <person name="Burtx T."/>
            <person name="Weibe D."/>
            <person name="Tyler S."/>
            <person name="Olson A.B."/>
            <person name="Cnockaert M."/>
            <person name="Eguchi H."/>
            <person name="Kuwahara T."/>
            <person name="Nakayama-Imaohji H."/>
            <person name="Boudewijins M."/>
            <person name="Van Hoecke F."/>
            <person name="Bernier A.-M."/>
            <person name="Vandamme P."/>
        </authorList>
    </citation>
    <scope>NUCLEOTIDE SEQUENCE [LARGE SCALE GENOMIC DNA]</scope>
    <source>
        <strain evidence="3 4">NML 130206</strain>
    </source>
</reference>
<dbReference type="OrthoDB" id="3608749at2"/>
<proteinExistence type="predicted"/>
<dbReference type="Proteomes" id="UP000050488">
    <property type="component" value="Unassembled WGS sequence"/>
</dbReference>
<keyword evidence="4" id="KW-1185">Reference proteome</keyword>
<name>A0A0Q0U7S1_9CORY</name>
<dbReference type="CDD" id="cd00093">
    <property type="entry name" value="HTH_XRE"/>
    <property type="match status" value="1"/>
</dbReference>
<feature type="domain" description="HTH cro/C1-type" evidence="2">
    <location>
        <begin position="33"/>
        <end position="84"/>
    </location>
</feature>
<organism evidence="3 4">
    <name type="scientific">Corynebacterium lowii</name>
    <dbReference type="NCBI Taxonomy" id="1544413"/>
    <lineage>
        <taxon>Bacteria</taxon>
        <taxon>Bacillati</taxon>
        <taxon>Actinomycetota</taxon>
        <taxon>Actinomycetes</taxon>
        <taxon>Mycobacteriales</taxon>
        <taxon>Corynebacteriaceae</taxon>
        <taxon>Corynebacterium</taxon>
    </lineage>
</organism>
<sequence length="308" mass="34023">MNTIQQHTSEFLHTRRSRITPAQAGVSTDNTVRRVAGLRREEVARLANISVDYYIRIERGNLSGVSPDILDALSRALQLNEVEREYLFLLSRAATMPRSLAESAAGTGSVEGRSAEGNPAENNLAGRSPAQDTPESPVLRPTITRILHSMETPAVICDAKLAIVAANSLGKALLSPILQSPQGQRSIVYFIYLDPHARDFFPNYEEITIHSAASLRMEAARRPYDAQLPALIDDLLHSSELFRQRWTMREVWVHRHGDKALRHPLVGELDLRYEVLLLPGPEGFSLNAYTAAPGSTSAARLEELAATL</sequence>
<dbReference type="STRING" id="1544413.Clow_02279"/>